<dbReference type="Proteomes" id="UP001310890">
    <property type="component" value="Unassembled WGS sequence"/>
</dbReference>
<keyword evidence="1" id="KW-0732">Signal</keyword>
<evidence type="ECO:0000313" key="2">
    <source>
        <dbReference type="EMBL" id="KAK5110996.1"/>
    </source>
</evidence>
<name>A0AAN7YQU8_9PEZI</name>
<accession>A0AAN7YQU8</accession>
<feature type="signal peptide" evidence="1">
    <location>
        <begin position="1"/>
        <end position="21"/>
    </location>
</feature>
<proteinExistence type="predicted"/>
<sequence length="157" mass="16609">MRTVLASALVALSTLAVVVNAIPIASQQVLNDLQRTEGVVTQLEADVLQSNALAAQADFANIQHQLDDIGIYLGQITDATCVTDEPGPATVSVTTYTEVLQKLQILQLDMIEISGGVLNKETDVAVAAYTAAQATLDTTHQFVFGSPLSYEILAGIH</sequence>
<dbReference type="AlphaFoldDB" id="A0AAN7YQU8"/>
<evidence type="ECO:0000256" key="1">
    <source>
        <dbReference type="SAM" id="SignalP"/>
    </source>
</evidence>
<comment type="caution">
    <text evidence="2">The sequence shown here is derived from an EMBL/GenBank/DDBJ whole genome shotgun (WGS) entry which is preliminary data.</text>
</comment>
<evidence type="ECO:0000313" key="3">
    <source>
        <dbReference type="Proteomes" id="UP001310890"/>
    </source>
</evidence>
<organism evidence="2 3">
    <name type="scientific">Meristemomyces frigidus</name>
    <dbReference type="NCBI Taxonomy" id="1508187"/>
    <lineage>
        <taxon>Eukaryota</taxon>
        <taxon>Fungi</taxon>
        <taxon>Dikarya</taxon>
        <taxon>Ascomycota</taxon>
        <taxon>Pezizomycotina</taxon>
        <taxon>Dothideomycetes</taxon>
        <taxon>Dothideomycetidae</taxon>
        <taxon>Mycosphaerellales</taxon>
        <taxon>Teratosphaeriaceae</taxon>
        <taxon>Meristemomyces</taxon>
    </lineage>
</organism>
<protein>
    <submittedName>
        <fullName evidence="2">Uncharacterized protein</fullName>
    </submittedName>
</protein>
<gene>
    <name evidence="2" type="ORF">LTR62_005371</name>
</gene>
<reference evidence="2" key="1">
    <citation type="submission" date="2023-08" db="EMBL/GenBank/DDBJ databases">
        <title>Black Yeasts Isolated from many extreme environments.</title>
        <authorList>
            <person name="Coleine C."/>
            <person name="Stajich J.E."/>
            <person name="Selbmann L."/>
        </authorList>
    </citation>
    <scope>NUCLEOTIDE SEQUENCE</scope>
    <source>
        <strain evidence="2">CCFEE 5401</strain>
    </source>
</reference>
<feature type="chain" id="PRO_5042978841" evidence="1">
    <location>
        <begin position="22"/>
        <end position="157"/>
    </location>
</feature>
<dbReference type="EMBL" id="JAVRRL010000043">
    <property type="protein sequence ID" value="KAK5110996.1"/>
    <property type="molecule type" value="Genomic_DNA"/>
</dbReference>